<evidence type="ECO:0000313" key="4">
    <source>
        <dbReference type="EMBL" id="BAD01436.1"/>
    </source>
</evidence>
<feature type="compositionally biased region" description="Low complexity" evidence="1">
    <location>
        <begin position="87"/>
        <end position="105"/>
    </location>
</feature>
<protein>
    <submittedName>
        <fullName evidence="4">Uncharacterized protein</fullName>
    </submittedName>
</protein>
<feature type="transmembrane region" description="Helical" evidence="2">
    <location>
        <begin position="294"/>
        <end position="315"/>
    </location>
</feature>
<proteinExistence type="predicted"/>
<evidence type="ECO:0000313" key="5">
    <source>
        <dbReference type="Proteomes" id="UP000000763"/>
    </source>
</evidence>
<reference evidence="5" key="4">
    <citation type="journal article" date="2008" name="Nucleic Acids Res.">
        <title>The rice annotation project database (RAP-DB): 2008 update.</title>
        <authorList>
            <consortium name="The rice annotation project (RAP)"/>
        </authorList>
    </citation>
    <scope>GENOME REANNOTATION</scope>
    <source>
        <strain evidence="5">cv. Nipponbare</strain>
    </source>
</reference>
<evidence type="ECO:0000256" key="2">
    <source>
        <dbReference type="SAM" id="Phobius"/>
    </source>
</evidence>
<keyword evidence="2" id="KW-0812">Transmembrane</keyword>
<feature type="transmembrane region" description="Helical" evidence="2">
    <location>
        <begin position="138"/>
        <end position="166"/>
    </location>
</feature>
<reference evidence="5" key="3">
    <citation type="journal article" date="2005" name="Nature">
        <title>The map-based sequence of the rice genome.</title>
        <authorList>
            <consortium name="International rice genome sequencing project (IRGSP)"/>
            <person name="Matsumoto T."/>
            <person name="Wu J."/>
            <person name="Kanamori H."/>
            <person name="Katayose Y."/>
            <person name="Fujisawa M."/>
            <person name="Namiki N."/>
            <person name="Mizuno H."/>
            <person name="Yamamoto K."/>
            <person name="Antonio B.A."/>
            <person name="Baba T."/>
            <person name="Sakata K."/>
            <person name="Nagamura Y."/>
            <person name="Aoki H."/>
            <person name="Arikawa K."/>
            <person name="Arita K."/>
            <person name="Bito T."/>
            <person name="Chiden Y."/>
            <person name="Fujitsuka N."/>
            <person name="Fukunaka R."/>
            <person name="Hamada M."/>
            <person name="Harada C."/>
            <person name="Hayashi A."/>
            <person name="Hijishita S."/>
            <person name="Honda M."/>
            <person name="Hosokawa S."/>
            <person name="Ichikawa Y."/>
            <person name="Idonuma A."/>
            <person name="Iijima M."/>
            <person name="Ikeda M."/>
            <person name="Ikeno M."/>
            <person name="Ito K."/>
            <person name="Ito S."/>
            <person name="Ito T."/>
            <person name="Ito Y."/>
            <person name="Ito Y."/>
            <person name="Iwabuchi A."/>
            <person name="Kamiya K."/>
            <person name="Karasawa W."/>
            <person name="Kurita K."/>
            <person name="Katagiri S."/>
            <person name="Kikuta A."/>
            <person name="Kobayashi H."/>
            <person name="Kobayashi N."/>
            <person name="Machita K."/>
            <person name="Maehara T."/>
            <person name="Masukawa M."/>
            <person name="Mizubayashi T."/>
            <person name="Mukai Y."/>
            <person name="Nagasaki H."/>
            <person name="Nagata Y."/>
            <person name="Naito S."/>
            <person name="Nakashima M."/>
            <person name="Nakama Y."/>
            <person name="Nakamichi Y."/>
            <person name="Nakamura M."/>
            <person name="Meguro A."/>
            <person name="Negishi M."/>
            <person name="Ohta I."/>
            <person name="Ohta T."/>
            <person name="Okamoto M."/>
            <person name="Ono N."/>
            <person name="Saji S."/>
            <person name="Sakaguchi M."/>
            <person name="Sakai K."/>
            <person name="Shibata M."/>
            <person name="Shimokawa T."/>
            <person name="Song J."/>
            <person name="Takazaki Y."/>
            <person name="Terasawa K."/>
            <person name="Tsugane M."/>
            <person name="Tsuji K."/>
            <person name="Ueda S."/>
            <person name="Waki K."/>
            <person name="Yamagata H."/>
            <person name="Yamamoto M."/>
            <person name="Yamamoto S."/>
            <person name="Yamane H."/>
            <person name="Yoshiki S."/>
            <person name="Yoshihara R."/>
            <person name="Yukawa K."/>
            <person name="Zhong H."/>
            <person name="Yano M."/>
            <person name="Yuan Q."/>
            <person name="Ouyang S."/>
            <person name="Liu J."/>
            <person name="Jones K.M."/>
            <person name="Gansberger K."/>
            <person name="Moffat K."/>
            <person name="Hill J."/>
            <person name="Bera J."/>
            <person name="Fadrosh D."/>
            <person name="Jin S."/>
            <person name="Johri S."/>
            <person name="Kim M."/>
            <person name="Overton L."/>
            <person name="Reardon M."/>
            <person name="Tsitrin T."/>
            <person name="Vuong H."/>
            <person name="Weaver B."/>
            <person name="Ciecko A."/>
            <person name="Tallon L."/>
            <person name="Jackson J."/>
            <person name="Pai G."/>
            <person name="Aken S.V."/>
            <person name="Utterback T."/>
            <person name="Reidmuller S."/>
            <person name="Feldblyum T."/>
            <person name="Hsiao J."/>
            <person name="Zismann V."/>
            <person name="Iobst S."/>
            <person name="de Vazeille A.R."/>
            <person name="Buell C.R."/>
            <person name="Ying K."/>
            <person name="Li Y."/>
            <person name="Lu T."/>
            <person name="Huang Y."/>
            <person name="Zhao Q."/>
            <person name="Feng Q."/>
            <person name="Zhang L."/>
            <person name="Zhu J."/>
            <person name="Weng Q."/>
            <person name="Mu J."/>
            <person name="Lu Y."/>
            <person name="Fan D."/>
            <person name="Liu Y."/>
            <person name="Guan J."/>
            <person name="Zhang Y."/>
            <person name="Yu S."/>
            <person name="Liu X."/>
            <person name="Zhang Y."/>
            <person name="Hong G."/>
            <person name="Han B."/>
            <person name="Choisne N."/>
            <person name="Demange N."/>
            <person name="Orjeda G."/>
            <person name="Samain S."/>
            <person name="Cattolico L."/>
            <person name="Pelletier E."/>
            <person name="Couloux A."/>
            <person name="Segurens B."/>
            <person name="Wincker P."/>
            <person name="D'Hont A."/>
            <person name="Scarpelli C."/>
            <person name="Weissenbach J."/>
            <person name="Salanoubat M."/>
            <person name="Quetier F."/>
            <person name="Yu Y."/>
            <person name="Kim H.R."/>
            <person name="Rambo T."/>
            <person name="Currie J."/>
            <person name="Collura K."/>
            <person name="Luo M."/>
            <person name="Yang T."/>
            <person name="Ammiraju J.S.S."/>
            <person name="Engler F."/>
            <person name="Soderlund C."/>
            <person name="Wing R.A."/>
            <person name="Palmer L.E."/>
            <person name="de la Bastide M."/>
            <person name="Spiegel L."/>
            <person name="Nascimento L."/>
            <person name="Zutavern T."/>
            <person name="O'Shaughnessy A."/>
            <person name="Dike S."/>
            <person name="Dedhia N."/>
            <person name="Preston R."/>
            <person name="Balija V."/>
            <person name="McCombie W.R."/>
            <person name="Chow T."/>
            <person name="Chen H."/>
            <person name="Chung M."/>
            <person name="Chen C."/>
            <person name="Shaw J."/>
            <person name="Wu H."/>
            <person name="Hsiao K."/>
            <person name="Chao Y."/>
            <person name="Chu M."/>
            <person name="Cheng C."/>
            <person name="Hour A."/>
            <person name="Lee P."/>
            <person name="Lin S."/>
            <person name="Lin Y."/>
            <person name="Liou J."/>
            <person name="Liu S."/>
            <person name="Hsing Y."/>
            <person name="Raghuvanshi S."/>
            <person name="Mohanty A."/>
            <person name="Bharti A.K."/>
            <person name="Gaur A."/>
            <person name="Gupta V."/>
            <person name="Kumar D."/>
            <person name="Ravi V."/>
            <person name="Vij S."/>
            <person name="Kapur A."/>
            <person name="Khurana P."/>
            <person name="Khurana P."/>
            <person name="Khurana J.P."/>
            <person name="Tyagi A.K."/>
            <person name="Gaikwad K."/>
            <person name="Singh A."/>
            <person name="Dalal V."/>
            <person name="Srivastava S."/>
            <person name="Dixit A."/>
            <person name="Pal A.K."/>
            <person name="Ghazi I.A."/>
            <person name="Yadav M."/>
            <person name="Pandit A."/>
            <person name="Bhargava A."/>
            <person name="Sureshbabu K."/>
            <person name="Batra K."/>
            <person name="Sharma T.R."/>
            <person name="Mohapatra T."/>
            <person name="Singh N.K."/>
            <person name="Messing J."/>
            <person name="Nelson A.B."/>
            <person name="Fuks G."/>
            <person name="Kavchok S."/>
            <person name="Keizer G."/>
            <person name="Linton E."/>
            <person name="Llaca V."/>
            <person name="Song R."/>
            <person name="Tanyolac B."/>
            <person name="Young S."/>
            <person name="Ho-Il K."/>
            <person name="Hahn J.H."/>
            <person name="Sangsakoo G."/>
            <person name="Vanavichit A."/>
            <person name="de Mattos Luiz.A.T."/>
            <person name="Zimmer P.D."/>
            <person name="Malone G."/>
            <person name="Dellagostin O."/>
            <person name="de Oliveira A.C."/>
            <person name="Bevan M."/>
            <person name="Bancroft I."/>
            <person name="Minx P."/>
            <person name="Cordum H."/>
            <person name="Wilson R."/>
            <person name="Cheng Z."/>
            <person name="Jin W."/>
            <person name="Jiang J."/>
            <person name="Leong S.A."/>
            <person name="Iwama H."/>
            <person name="Gojobori T."/>
            <person name="Itoh T."/>
            <person name="Niimura Y."/>
            <person name="Fujii Y."/>
            <person name="Habara T."/>
            <person name="Sakai H."/>
            <person name="Sato Y."/>
            <person name="Wilson G."/>
            <person name="Kumar K."/>
            <person name="McCouch S."/>
            <person name="Juretic N."/>
            <person name="Hoen D."/>
            <person name="Wright S."/>
            <person name="Bruskiewich R."/>
            <person name="Bureau T."/>
            <person name="Miyao A."/>
            <person name="Hirochika H."/>
            <person name="Nishikawa T."/>
            <person name="Kadowaki K."/>
            <person name="Sugiura M."/>
            <person name="Burr B."/>
            <person name="Sasaki T."/>
        </authorList>
    </citation>
    <scope>NUCLEOTIDE SEQUENCE [LARGE SCALE GENOMIC DNA]</scope>
    <source>
        <strain evidence="5">cv. Nipponbare</strain>
    </source>
</reference>
<keyword evidence="2" id="KW-0472">Membrane</keyword>
<accession>Q7EYC0</accession>
<evidence type="ECO:0000313" key="3">
    <source>
        <dbReference type="EMBL" id="BAC99440.1"/>
    </source>
</evidence>
<gene>
    <name evidence="4" type="primary">P0477F03.134</name>
    <name evidence="3" type="ORF">OJ1188_F05.3</name>
</gene>
<name>Q7EYC0_ORYSJ</name>
<organism evidence="4 5">
    <name type="scientific">Oryza sativa subsp. japonica</name>
    <name type="common">Rice</name>
    <dbReference type="NCBI Taxonomy" id="39947"/>
    <lineage>
        <taxon>Eukaryota</taxon>
        <taxon>Viridiplantae</taxon>
        <taxon>Streptophyta</taxon>
        <taxon>Embryophyta</taxon>
        <taxon>Tracheophyta</taxon>
        <taxon>Spermatophyta</taxon>
        <taxon>Magnoliopsida</taxon>
        <taxon>Liliopsida</taxon>
        <taxon>Poales</taxon>
        <taxon>Poaceae</taxon>
        <taxon>BOP clade</taxon>
        <taxon>Oryzoideae</taxon>
        <taxon>Oryzeae</taxon>
        <taxon>Oryzinae</taxon>
        <taxon>Oryza</taxon>
        <taxon>Oryza sativa</taxon>
    </lineage>
</organism>
<reference evidence="4" key="2">
    <citation type="submission" date="2002-07" db="EMBL/GenBank/DDBJ databases">
        <title>Oryza sativa nipponbare(GA3) genomic DNA, chromosome 8, PAC clone:P0477F03.</title>
        <authorList>
            <person name="Sasaki T."/>
            <person name="Matsumoto T."/>
            <person name="Katayose Y."/>
        </authorList>
    </citation>
    <scope>NUCLEOTIDE SEQUENCE</scope>
</reference>
<feature type="region of interest" description="Disordered" evidence="1">
    <location>
        <begin position="86"/>
        <end position="105"/>
    </location>
</feature>
<reference evidence="3" key="1">
    <citation type="submission" date="2001-08" db="EMBL/GenBank/DDBJ databases">
        <title>Oryza sativa nipponbare(GA3) genomic DNA, chromosome 8, BAC clone:OJ1188_F05.</title>
        <authorList>
            <person name="Sasaki T."/>
            <person name="Matsumoto T."/>
            <person name="Yamamoto K."/>
        </authorList>
    </citation>
    <scope>NUCLEOTIDE SEQUENCE</scope>
</reference>
<dbReference type="AlphaFoldDB" id="Q7EYC0"/>
<dbReference type="EMBL" id="AP004005">
    <property type="protein sequence ID" value="BAC99440.1"/>
    <property type="molecule type" value="Genomic_DNA"/>
</dbReference>
<dbReference type="EMBL" id="AP005521">
    <property type="protein sequence ID" value="BAD01436.1"/>
    <property type="molecule type" value="Genomic_DNA"/>
</dbReference>
<feature type="transmembrane region" description="Helical" evidence="2">
    <location>
        <begin position="262"/>
        <end position="282"/>
    </location>
</feature>
<feature type="transmembrane region" description="Helical" evidence="2">
    <location>
        <begin position="186"/>
        <end position="206"/>
    </location>
</feature>
<evidence type="ECO:0000256" key="1">
    <source>
        <dbReference type="SAM" id="MobiDB-lite"/>
    </source>
</evidence>
<sequence length="326" mass="35044">MKLEVNVVWCGVVARAESPFWIQRPKISQRPCGCSKRFPLRVGEYVQLMFERPFGSELTGQPAPAPSCSAEINKLVLASASSHPTLSHSTSAASESESSSSAEARVSHSMEFTGSSAAAARGWRRQVMSGKVAWARRALAAAAAAGRALPAVTLGVGWVTAAAGVLPAIAGRWVGGEAGLAMERGGFAVLEAGQFAFALLVFPTVVPQLLAMAMERLRDAGPPTLMEDREMLVSTNAAMELPPEQHPECRVKWNQIIKEIEFPCKIGFVLLGFGMIGSLIIGFSPENEFSRQSIGWILADVGLFGWHALSVFFLLPKVIRAVWIHS</sequence>
<keyword evidence="2" id="KW-1133">Transmembrane helix</keyword>
<dbReference type="Proteomes" id="UP000000763">
    <property type="component" value="Chromosome 8"/>
</dbReference>